<sequence>MKTTRRNILLSALCCISTSMANAQSFWGNYTTEWQWDMNKGTNWVNLLRLEMSVPLWKGGSLEAATLHVAKTGDGIIDDWQGFSNIEADNMFAGIAVLGYMHEWKAGHLFVGVRNVNEDFFTSDVTALFTNSSCGIFPTIAASYPIANYPLSGLTVYFDVSKGGWIFKNSLYNGVGYNGWKHHDNPFIVNPKRDGIFNMSQLEYSWHGALYYAGVTLHTRRFVFDDEGEMAPADEAVHKTSCAWWVYGEQPVWKSDGKTITCMAQYSENTCRESGCYRYAEAGGAYTDSLNMCGISGQYAQFCQDNEFSLELTWRRQLTKSIAIQPSFQYINNGNGNFIVLSTRLCCSF</sequence>
<protein>
    <submittedName>
        <fullName evidence="3">Porin</fullName>
    </submittedName>
</protein>
<dbReference type="GO" id="GO:0016020">
    <property type="term" value="C:membrane"/>
    <property type="evidence" value="ECO:0007669"/>
    <property type="project" value="InterPro"/>
</dbReference>
<dbReference type="InterPro" id="IPR007049">
    <property type="entry name" value="Carb-sel_porin_OprB"/>
</dbReference>
<evidence type="ECO:0000313" key="3">
    <source>
        <dbReference type="EMBL" id="KIP64312.1"/>
    </source>
</evidence>
<dbReference type="Proteomes" id="UP000032046">
    <property type="component" value="Unassembled WGS sequence"/>
</dbReference>
<dbReference type="AlphaFoldDB" id="A0A0D0IXX1"/>
<evidence type="ECO:0000313" key="4">
    <source>
        <dbReference type="Proteomes" id="UP000032046"/>
    </source>
</evidence>
<comment type="caution">
    <text evidence="3">The sequence shown here is derived from an EMBL/GenBank/DDBJ whole genome shotgun (WGS) entry which is preliminary data.</text>
</comment>
<dbReference type="GO" id="GO:0008643">
    <property type="term" value="P:carbohydrate transport"/>
    <property type="evidence" value="ECO:0007669"/>
    <property type="project" value="InterPro"/>
</dbReference>
<gene>
    <name evidence="3" type="ORF">ST44_02360</name>
</gene>
<dbReference type="RefSeq" id="WP_231567384.1">
    <property type="nucleotide sequence ID" value="NZ_JXQK01000023.1"/>
</dbReference>
<comment type="similarity">
    <text evidence="1 2">Belongs to the OprB family.</text>
</comment>
<dbReference type="Pfam" id="PF04966">
    <property type="entry name" value="OprB"/>
    <property type="match status" value="1"/>
</dbReference>
<dbReference type="Gene3D" id="2.40.160.180">
    <property type="entry name" value="Carbohydrate-selective porin OprB"/>
    <property type="match status" value="1"/>
</dbReference>
<keyword evidence="2" id="KW-0732">Signal</keyword>
<feature type="signal peptide" evidence="2">
    <location>
        <begin position="1"/>
        <end position="23"/>
    </location>
</feature>
<accession>A0A0D0IXX1</accession>
<dbReference type="GO" id="GO:0015288">
    <property type="term" value="F:porin activity"/>
    <property type="evidence" value="ECO:0007669"/>
    <property type="project" value="InterPro"/>
</dbReference>
<organism evidence="3 4">
    <name type="scientific">Prevotella pectinovora</name>
    <dbReference type="NCBI Taxonomy" id="1602169"/>
    <lineage>
        <taxon>Bacteria</taxon>
        <taxon>Pseudomonadati</taxon>
        <taxon>Bacteroidota</taxon>
        <taxon>Bacteroidia</taxon>
        <taxon>Bacteroidales</taxon>
        <taxon>Prevotellaceae</taxon>
        <taxon>Prevotella</taxon>
    </lineage>
</organism>
<keyword evidence="4" id="KW-1185">Reference proteome</keyword>
<dbReference type="InterPro" id="IPR038673">
    <property type="entry name" value="OprB_sf"/>
</dbReference>
<dbReference type="EMBL" id="JXQK01000023">
    <property type="protein sequence ID" value="KIP64312.1"/>
    <property type="molecule type" value="Genomic_DNA"/>
</dbReference>
<reference evidence="3 4" key="1">
    <citation type="submission" date="2015-01" db="EMBL/GenBank/DDBJ databases">
        <title>Comparative genomics of non-oral Prevotella species.</title>
        <authorList>
            <person name="Accetto T."/>
            <person name="Nograsek B."/>
            <person name="Avgustin G."/>
        </authorList>
    </citation>
    <scope>NUCLEOTIDE SEQUENCE [LARGE SCALE GENOMIC DNA]</scope>
    <source>
        <strain evidence="3 4">P5-119</strain>
    </source>
</reference>
<feature type="chain" id="PRO_5007227811" evidence="2">
    <location>
        <begin position="24"/>
        <end position="349"/>
    </location>
</feature>
<evidence type="ECO:0000256" key="2">
    <source>
        <dbReference type="RuleBase" id="RU363072"/>
    </source>
</evidence>
<proteinExistence type="inferred from homology"/>
<name>A0A0D0IXX1_9BACT</name>
<evidence type="ECO:0000256" key="1">
    <source>
        <dbReference type="ARBA" id="ARBA00008769"/>
    </source>
</evidence>